<evidence type="ECO:0000313" key="1">
    <source>
        <dbReference type="EMBL" id="HJC72996.1"/>
    </source>
</evidence>
<dbReference type="Pfam" id="PF13730">
    <property type="entry name" value="HTH_36"/>
    <property type="match status" value="2"/>
</dbReference>
<reference evidence="1" key="2">
    <citation type="submission" date="2021-04" db="EMBL/GenBank/DDBJ databases">
        <authorList>
            <person name="Gilroy R."/>
        </authorList>
    </citation>
    <scope>NUCLEOTIDE SEQUENCE</scope>
    <source>
        <strain evidence="1">5933</strain>
    </source>
</reference>
<sequence>MFVKVPHYLMALGLPSNALKVYLYLLAAKGSKKSITVRYTTIARYCHIHKDTAVSVVKTLESCGLLQVEHRYCNGQYVSNRYTLAQIPGKWFKLDLSQKLFALPAGAFGVYLCICRCANKKGRAFPSYSAISAMLGGRARATISSGIRLLEELGFVFRMEQWKGKHNLYMLGIKKERAQLLPRTRSVSKTFETPNSFCILTDFALFVNFSLPNTSSIFHQHGIDPPYSTIHKKKTSYFVRSIKRLTTIKDLWKTARPPPVESSWEINKRKEDSYDFGCYCNRSCETSNSRDEFPQR</sequence>
<dbReference type="AlphaFoldDB" id="A0A9D2Q7N3"/>
<reference evidence="1" key="1">
    <citation type="journal article" date="2021" name="PeerJ">
        <title>Extensive microbial diversity within the chicken gut microbiome revealed by metagenomics and culture.</title>
        <authorList>
            <person name="Gilroy R."/>
            <person name="Ravi A."/>
            <person name="Getino M."/>
            <person name="Pursley I."/>
            <person name="Horton D.L."/>
            <person name="Alikhan N.F."/>
            <person name="Baker D."/>
            <person name="Gharbi K."/>
            <person name="Hall N."/>
            <person name="Watson M."/>
            <person name="Adriaenssens E.M."/>
            <person name="Foster-Nyarko E."/>
            <person name="Jarju S."/>
            <person name="Secka A."/>
            <person name="Antonio M."/>
            <person name="Oren A."/>
            <person name="Chaudhuri R.R."/>
            <person name="La Ragione R."/>
            <person name="Hildebrand F."/>
            <person name="Pallen M.J."/>
        </authorList>
    </citation>
    <scope>NUCLEOTIDE SEQUENCE</scope>
    <source>
        <strain evidence="1">5933</strain>
    </source>
</reference>
<accession>A0A9D2Q7N3</accession>
<dbReference type="EMBL" id="DWWA01000049">
    <property type="protein sequence ID" value="HJC72996.1"/>
    <property type="molecule type" value="Genomic_DNA"/>
</dbReference>
<dbReference type="InterPro" id="IPR036388">
    <property type="entry name" value="WH-like_DNA-bd_sf"/>
</dbReference>
<dbReference type="Gene3D" id="1.10.10.10">
    <property type="entry name" value="Winged helix-like DNA-binding domain superfamily/Winged helix DNA-binding domain"/>
    <property type="match status" value="1"/>
</dbReference>
<gene>
    <name evidence="1" type="ORF">H9698_09440</name>
</gene>
<proteinExistence type="predicted"/>
<evidence type="ECO:0000313" key="2">
    <source>
        <dbReference type="Proteomes" id="UP000823918"/>
    </source>
</evidence>
<protein>
    <submittedName>
        <fullName evidence="1">Helix-turn-helix domain-containing protein</fullName>
    </submittedName>
</protein>
<organism evidence="1 2">
    <name type="scientific">Candidatus Ruthenibacterium merdavium</name>
    <dbReference type="NCBI Taxonomy" id="2838752"/>
    <lineage>
        <taxon>Bacteria</taxon>
        <taxon>Bacillati</taxon>
        <taxon>Bacillota</taxon>
        <taxon>Clostridia</taxon>
        <taxon>Eubacteriales</taxon>
        <taxon>Oscillospiraceae</taxon>
        <taxon>Ruthenibacterium</taxon>
    </lineage>
</organism>
<dbReference type="Proteomes" id="UP000823918">
    <property type="component" value="Unassembled WGS sequence"/>
</dbReference>
<comment type="caution">
    <text evidence="1">The sequence shown here is derived from an EMBL/GenBank/DDBJ whole genome shotgun (WGS) entry which is preliminary data.</text>
</comment>
<name>A0A9D2Q7N3_9FIRM</name>